<evidence type="ECO:0000313" key="2">
    <source>
        <dbReference type="EMBL" id="KAL3345436.1"/>
    </source>
</evidence>
<feature type="compositionally biased region" description="Basic and acidic residues" evidence="1">
    <location>
        <begin position="54"/>
        <end position="68"/>
    </location>
</feature>
<dbReference type="AlphaFoldDB" id="A0ABD2SNN7"/>
<sequence>MSNSLFSSIYMIPLSLEIFTKQNCVSDTVKTTCYMISRVHQGVMRVIHQGVKDHQATRRGDGGIKTLKDSSCGASAGAGGGGGSSSRQTWKLSGAVDTNALIKAAKAKKIKQAEESFRTVMFLTCWGP</sequence>
<dbReference type="Proteomes" id="UP001627284">
    <property type="component" value="Unassembled WGS sequence"/>
</dbReference>
<evidence type="ECO:0000313" key="3">
    <source>
        <dbReference type="Proteomes" id="UP001627284"/>
    </source>
</evidence>
<name>A0ABD2SNN7_9SOLN</name>
<protein>
    <submittedName>
        <fullName evidence="2">Uncharacterized protein</fullName>
    </submittedName>
</protein>
<gene>
    <name evidence="2" type="ORF">AABB24_024413</name>
</gene>
<comment type="caution">
    <text evidence="2">The sequence shown here is derived from an EMBL/GenBank/DDBJ whole genome shotgun (WGS) entry which is preliminary data.</text>
</comment>
<dbReference type="EMBL" id="JBJKTR010000014">
    <property type="protein sequence ID" value="KAL3345436.1"/>
    <property type="molecule type" value="Genomic_DNA"/>
</dbReference>
<evidence type="ECO:0000256" key="1">
    <source>
        <dbReference type="SAM" id="MobiDB-lite"/>
    </source>
</evidence>
<reference evidence="2 3" key="1">
    <citation type="submission" date="2024-05" db="EMBL/GenBank/DDBJ databases">
        <title>De novo assembly of an allotetraploid wild potato.</title>
        <authorList>
            <person name="Hosaka A.J."/>
        </authorList>
    </citation>
    <scope>NUCLEOTIDE SEQUENCE [LARGE SCALE GENOMIC DNA]</scope>
    <source>
        <tissue evidence="2">Young leaves</tissue>
    </source>
</reference>
<keyword evidence="3" id="KW-1185">Reference proteome</keyword>
<feature type="region of interest" description="Disordered" evidence="1">
    <location>
        <begin position="54"/>
        <end position="89"/>
    </location>
</feature>
<dbReference type="Pfam" id="PF12609">
    <property type="entry name" value="DUF3774"/>
    <property type="match status" value="1"/>
</dbReference>
<proteinExistence type="predicted"/>
<dbReference type="InterPro" id="IPR022251">
    <property type="entry name" value="DUF3774_wound-induced"/>
</dbReference>
<accession>A0ABD2SNN7</accession>
<organism evidence="2 3">
    <name type="scientific">Solanum stoloniferum</name>
    <dbReference type="NCBI Taxonomy" id="62892"/>
    <lineage>
        <taxon>Eukaryota</taxon>
        <taxon>Viridiplantae</taxon>
        <taxon>Streptophyta</taxon>
        <taxon>Embryophyta</taxon>
        <taxon>Tracheophyta</taxon>
        <taxon>Spermatophyta</taxon>
        <taxon>Magnoliopsida</taxon>
        <taxon>eudicotyledons</taxon>
        <taxon>Gunneridae</taxon>
        <taxon>Pentapetalae</taxon>
        <taxon>asterids</taxon>
        <taxon>lamiids</taxon>
        <taxon>Solanales</taxon>
        <taxon>Solanaceae</taxon>
        <taxon>Solanoideae</taxon>
        <taxon>Solaneae</taxon>
        <taxon>Solanum</taxon>
    </lineage>
</organism>